<proteinExistence type="predicted"/>
<evidence type="ECO:0000256" key="1">
    <source>
        <dbReference type="SAM" id="MobiDB-lite"/>
    </source>
</evidence>
<protein>
    <submittedName>
        <fullName evidence="2">Uncharacterized protein</fullName>
    </submittedName>
</protein>
<accession>A0A1B5KS36</accession>
<reference evidence="3" key="1">
    <citation type="journal article" date="2016" name="Genome Announc.">
        <title>Genome sequence of Ustilaginoidea virens IPU010, a rice pathogenic fungus causing false smut.</title>
        <authorList>
            <person name="Kumagai T."/>
            <person name="Ishii T."/>
            <person name="Terai G."/>
            <person name="Umemura M."/>
            <person name="Machida M."/>
            <person name="Asai K."/>
        </authorList>
    </citation>
    <scope>NUCLEOTIDE SEQUENCE [LARGE SCALE GENOMIC DNA]</scope>
    <source>
        <strain evidence="3">IPU010</strain>
    </source>
</reference>
<name>A0A1B5KS36_USTVR</name>
<gene>
    <name evidence="2" type="ORF">UVI_02026080</name>
</gene>
<feature type="region of interest" description="Disordered" evidence="1">
    <location>
        <begin position="34"/>
        <end position="61"/>
    </location>
</feature>
<dbReference type="AlphaFoldDB" id="A0A1B5KS36"/>
<dbReference type="EMBL" id="BBTG02000010">
    <property type="protein sequence ID" value="GAO13262.1"/>
    <property type="molecule type" value="Genomic_DNA"/>
</dbReference>
<comment type="caution">
    <text evidence="2">The sequence shown here is derived from an EMBL/GenBank/DDBJ whole genome shotgun (WGS) entry which is preliminary data.</text>
</comment>
<sequence length="61" mass="6955">MFTGHQRYIRPEDAPGISSWRLPALRRCIDTMAFPDNQSQTETGKPASSRPKLTWLAVNPR</sequence>
<organism evidence="2 3">
    <name type="scientific">Ustilaginoidea virens</name>
    <name type="common">Rice false smut fungus</name>
    <name type="synonym">Villosiclava virens</name>
    <dbReference type="NCBI Taxonomy" id="1159556"/>
    <lineage>
        <taxon>Eukaryota</taxon>
        <taxon>Fungi</taxon>
        <taxon>Dikarya</taxon>
        <taxon>Ascomycota</taxon>
        <taxon>Pezizomycotina</taxon>
        <taxon>Sordariomycetes</taxon>
        <taxon>Hypocreomycetidae</taxon>
        <taxon>Hypocreales</taxon>
        <taxon>Clavicipitaceae</taxon>
        <taxon>Ustilaginoidea</taxon>
    </lineage>
</organism>
<dbReference type="Proteomes" id="UP000054053">
    <property type="component" value="Unassembled WGS sequence"/>
</dbReference>
<evidence type="ECO:0000313" key="2">
    <source>
        <dbReference type="EMBL" id="GAO13262.1"/>
    </source>
</evidence>
<evidence type="ECO:0000313" key="3">
    <source>
        <dbReference type="Proteomes" id="UP000054053"/>
    </source>
</evidence>